<dbReference type="SUPFAM" id="SSF46785">
    <property type="entry name" value="Winged helix' DNA-binding domain"/>
    <property type="match status" value="1"/>
</dbReference>
<evidence type="ECO:0000256" key="1">
    <source>
        <dbReference type="ARBA" id="ARBA00023015"/>
    </source>
</evidence>
<evidence type="ECO:0000313" key="6">
    <source>
        <dbReference type="Proteomes" id="UP000007962"/>
    </source>
</evidence>
<dbReference type="RefSeq" id="WP_015884135.1">
    <property type="nucleotide sequence ID" value="NC_012669.1"/>
</dbReference>
<dbReference type="KEGG" id="bcv:Bcav_3656"/>
<evidence type="ECO:0000256" key="3">
    <source>
        <dbReference type="ARBA" id="ARBA00023163"/>
    </source>
</evidence>
<evidence type="ECO:0000259" key="4">
    <source>
        <dbReference type="Pfam" id="PF12802"/>
    </source>
</evidence>
<dbReference type="GO" id="GO:0003700">
    <property type="term" value="F:DNA-binding transcription factor activity"/>
    <property type="evidence" value="ECO:0007669"/>
    <property type="project" value="InterPro"/>
</dbReference>
<keyword evidence="6" id="KW-1185">Reference proteome</keyword>
<sequence>MVRSTDEGVRDEVAPVPEAADDDADRWWFVDDFTALWSAGGAPAIEGRVIGYLLVTSRPYVSSTELVAALGASSGSISTTTRRLVESGFIKRHHVPGDRSHYFRMDDDVWGSFLAGERRYLVRQADLAARALVDLDESLTDDARRRLENMRDYMEWLRSYHRRMLEDWARFKAERDGRR</sequence>
<dbReference type="Gene3D" id="1.10.10.10">
    <property type="entry name" value="Winged helix-like DNA-binding domain superfamily/Winged helix DNA-binding domain"/>
    <property type="match status" value="1"/>
</dbReference>
<dbReference type="GO" id="GO:0003677">
    <property type="term" value="F:DNA binding"/>
    <property type="evidence" value="ECO:0007669"/>
    <property type="project" value="UniProtKB-KW"/>
</dbReference>
<dbReference type="AlphaFoldDB" id="C5C3I9"/>
<dbReference type="PANTHER" id="PTHR38465:SF2">
    <property type="entry name" value="HTH-TYPE TRANSCRIPTIONAL REGULATOR MMPR5"/>
    <property type="match status" value="1"/>
</dbReference>
<dbReference type="EMBL" id="CP001618">
    <property type="protein sequence ID" value="ACQ81898.1"/>
    <property type="molecule type" value="Genomic_DNA"/>
</dbReference>
<evidence type="ECO:0000256" key="2">
    <source>
        <dbReference type="ARBA" id="ARBA00023125"/>
    </source>
</evidence>
<dbReference type="STRING" id="471853.Bcav_3656"/>
<dbReference type="PANTHER" id="PTHR38465">
    <property type="entry name" value="HTH-TYPE TRANSCRIPTIONAL REGULATOR MJ1563-RELATED"/>
    <property type="match status" value="1"/>
</dbReference>
<accession>C5C3I9</accession>
<dbReference type="eggNOG" id="COG1510">
    <property type="taxonomic scope" value="Bacteria"/>
</dbReference>
<feature type="domain" description="HTH marR-type" evidence="4">
    <location>
        <begin position="46"/>
        <end position="99"/>
    </location>
</feature>
<evidence type="ECO:0000313" key="5">
    <source>
        <dbReference type="EMBL" id="ACQ81898.1"/>
    </source>
</evidence>
<keyword evidence="2" id="KW-0238">DNA-binding</keyword>
<keyword evidence="1" id="KW-0805">Transcription regulation</keyword>
<dbReference type="InterPro" id="IPR052362">
    <property type="entry name" value="HTH-GbsR_regulator"/>
</dbReference>
<protein>
    <submittedName>
        <fullName evidence="5">Regulatory protein, MarR</fullName>
    </submittedName>
</protein>
<reference evidence="5 6" key="1">
    <citation type="journal article" date="2009" name="Stand. Genomic Sci.">
        <title>Complete genome sequence of Beutenbergia cavernae type strain (HKI 0122).</title>
        <authorList>
            <person name="Land M."/>
            <person name="Pukall R."/>
            <person name="Abt B."/>
            <person name="Goker M."/>
            <person name="Rohde M."/>
            <person name="Glavina Del Rio T."/>
            <person name="Tice H."/>
            <person name="Copeland A."/>
            <person name="Cheng J.F."/>
            <person name="Lucas S."/>
            <person name="Chen F."/>
            <person name="Nolan M."/>
            <person name="Bruce D."/>
            <person name="Goodwin L."/>
            <person name="Pitluck S."/>
            <person name="Ivanova N."/>
            <person name="Mavromatis K."/>
            <person name="Ovchinnikova G."/>
            <person name="Pati A."/>
            <person name="Chen A."/>
            <person name="Palaniappan K."/>
            <person name="Hauser L."/>
            <person name="Chang Y.J."/>
            <person name="Jefferies C.C."/>
            <person name="Saunders E."/>
            <person name="Brettin T."/>
            <person name="Detter J.C."/>
            <person name="Han C."/>
            <person name="Chain P."/>
            <person name="Bristow J."/>
            <person name="Eisen J.A."/>
            <person name="Markowitz V."/>
            <person name="Hugenholtz P."/>
            <person name="Kyrpides N.C."/>
            <person name="Klenk H.P."/>
            <person name="Lapidus A."/>
        </authorList>
    </citation>
    <scope>NUCLEOTIDE SEQUENCE [LARGE SCALE GENOMIC DNA]</scope>
    <source>
        <strain evidence="6">ATCC BAA-8 / DSM 12333 / NBRC 16432</strain>
    </source>
</reference>
<dbReference type="InterPro" id="IPR036388">
    <property type="entry name" value="WH-like_DNA-bd_sf"/>
</dbReference>
<name>C5C3I9_BEUC1</name>
<organism evidence="5 6">
    <name type="scientific">Beutenbergia cavernae (strain ATCC BAA-8 / DSM 12333 / CCUG 43141 / JCM 11478 / NBRC 16432 / NCIMB 13614 / HKI 0122)</name>
    <dbReference type="NCBI Taxonomy" id="471853"/>
    <lineage>
        <taxon>Bacteria</taxon>
        <taxon>Bacillati</taxon>
        <taxon>Actinomycetota</taxon>
        <taxon>Actinomycetes</taxon>
        <taxon>Micrococcales</taxon>
        <taxon>Beutenbergiaceae</taxon>
        <taxon>Beutenbergia</taxon>
    </lineage>
</organism>
<dbReference type="InterPro" id="IPR000835">
    <property type="entry name" value="HTH_MarR-typ"/>
</dbReference>
<dbReference type="HOGENOM" id="CLU_120349_2_0_11"/>
<dbReference type="Pfam" id="PF12802">
    <property type="entry name" value="MarR_2"/>
    <property type="match status" value="1"/>
</dbReference>
<proteinExistence type="predicted"/>
<gene>
    <name evidence="5" type="ordered locus">Bcav_3656</name>
</gene>
<dbReference type="InterPro" id="IPR036390">
    <property type="entry name" value="WH_DNA-bd_sf"/>
</dbReference>
<dbReference type="OrthoDB" id="67158at2"/>
<dbReference type="Proteomes" id="UP000007962">
    <property type="component" value="Chromosome"/>
</dbReference>
<keyword evidence="3" id="KW-0804">Transcription</keyword>